<protein>
    <submittedName>
        <fullName evidence="2">YbaK/EbsC family protein</fullName>
    </submittedName>
</protein>
<dbReference type="Pfam" id="PF04073">
    <property type="entry name" value="tRNA_edit"/>
    <property type="match status" value="1"/>
</dbReference>
<dbReference type="Proteomes" id="UP001577047">
    <property type="component" value="Unassembled WGS sequence"/>
</dbReference>
<sequence>MSPHALLLETLETNACRFRLVEHPSAGKSVEVALARGTEVGQGAKALICSSTHTDGSVQFVLAVLAADRKLSTSQLAEHLGAKKIRLVSADKANELTGCVVGAIPPFSFNEELKLVADPELFERYSEIAFNAGRLDRSIILNSNDYLRVARPVLTKIAEQ</sequence>
<dbReference type="SUPFAM" id="SSF55826">
    <property type="entry name" value="YbaK/ProRS associated domain"/>
    <property type="match status" value="1"/>
</dbReference>
<proteinExistence type="predicted"/>
<gene>
    <name evidence="2" type="ORF">ACE1YR_11970</name>
</gene>
<feature type="domain" description="YbaK/aminoacyl-tRNA synthetase-associated" evidence="1">
    <location>
        <begin position="23"/>
        <end position="148"/>
    </location>
</feature>
<organism evidence="2 3">
    <name type="scientific">Pseudomonas boreofloridensis</name>
    <dbReference type="NCBI Taxonomy" id="3064348"/>
    <lineage>
        <taxon>Bacteria</taxon>
        <taxon>Pseudomonadati</taxon>
        <taxon>Pseudomonadota</taxon>
        <taxon>Gammaproteobacteria</taxon>
        <taxon>Pseudomonadales</taxon>
        <taxon>Pseudomonadaceae</taxon>
        <taxon>Pseudomonas</taxon>
    </lineage>
</organism>
<dbReference type="EMBL" id="JBHFXX010000008">
    <property type="protein sequence ID" value="MFB3801147.1"/>
    <property type="molecule type" value="Genomic_DNA"/>
</dbReference>
<dbReference type="Gene3D" id="3.90.960.10">
    <property type="entry name" value="YbaK/aminoacyl-tRNA synthetase-associated domain"/>
    <property type="match status" value="1"/>
</dbReference>
<name>A0ABV4ZBB9_9PSED</name>
<dbReference type="PANTHER" id="PTHR30411">
    <property type="entry name" value="CYTOPLASMIC PROTEIN"/>
    <property type="match status" value="1"/>
</dbReference>
<accession>A0ABV4ZBB9</accession>
<dbReference type="PANTHER" id="PTHR30411:SF9">
    <property type="entry name" value="MULTIFUNCTIONAL SER_THR-TRNA DEACYLASE PROXP-Y"/>
    <property type="match status" value="1"/>
</dbReference>
<evidence type="ECO:0000313" key="2">
    <source>
        <dbReference type="EMBL" id="MFB3801147.1"/>
    </source>
</evidence>
<keyword evidence="3" id="KW-1185">Reference proteome</keyword>
<reference evidence="2 3" key="1">
    <citation type="submission" date="2024-09" db="EMBL/GenBank/DDBJ databases">
        <authorList>
            <person name="Fullem K."/>
        </authorList>
    </citation>
    <scope>NUCLEOTIDE SEQUENCE [LARGE SCALE GENOMIC DNA]</scope>
    <source>
        <strain evidence="3">K1(2024)</strain>
    </source>
</reference>
<evidence type="ECO:0000313" key="3">
    <source>
        <dbReference type="Proteomes" id="UP001577047"/>
    </source>
</evidence>
<dbReference type="RefSeq" id="WP_304483667.1">
    <property type="nucleotide sequence ID" value="NZ_JAUQOQ010000004.1"/>
</dbReference>
<dbReference type="InterPro" id="IPR036754">
    <property type="entry name" value="YbaK/aa-tRNA-synt-asso_dom_sf"/>
</dbReference>
<dbReference type="InterPro" id="IPR007214">
    <property type="entry name" value="YbaK/aa-tRNA-synth-assoc-dom"/>
</dbReference>
<evidence type="ECO:0000259" key="1">
    <source>
        <dbReference type="Pfam" id="PF04073"/>
    </source>
</evidence>
<comment type="caution">
    <text evidence="2">The sequence shown here is derived from an EMBL/GenBank/DDBJ whole genome shotgun (WGS) entry which is preliminary data.</text>
</comment>